<evidence type="ECO:0000313" key="2">
    <source>
        <dbReference type="WBParaSite" id="PS1159_v2.g15685.t1"/>
    </source>
</evidence>
<dbReference type="Proteomes" id="UP000887580">
    <property type="component" value="Unplaced"/>
</dbReference>
<proteinExistence type="predicted"/>
<name>A0AC35FB58_9BILA</name>
<dbReference type="WBParaSite" id="PS1159_v2.g15685.t1">
    <property type="protein sequence ID" value="PS1159_v2.g15685.t1"/>
    <property type="gene ID" value="PS1159_v2.g15685"/>
</dbReference>
<sequence length="221" mass="25313">MEETIGNIKFDETLTASPYLKPIRLRFERRGKTRFWDLALEHDSVAVVLFHRDKNALLFVKQFRPPVFVKKVRQLPENAGKTIHEIDFSKYPVSFGETIELCAGLMDKPTKNALQTIREEINEEVGYNVAEEKIQLIKKLISSISVSGSQQNLYYAEIDDSMKISEGGGNSNEGEIIEKIYMTIEEARAYIEKESVDSPPACLYGIKWFIDKYDAKLLPNK</sequence>
<protein>
    <submittedName>
        <fullName evidence="2">Nudix hydrolase domain-containing protein</fullName>
    </submittedName>
</protein>
<organism evidence="1 2">
    <name type="scientific">Panagrolaimus sp. PS1159</name>
    <dbReference type="NCBI Taxonomy" id="55785"/>
    <lineage>
        <taxon>Eukaryota</taxon>
        <taxon>Metazoa</taxon>
        <taxon>Ecdysozoa</taxon>
        <taxon>Nematoda</taxon>
        <taxon>Chromadorea</taxon>
        <taxon>Rhabditida</taxon>
        <taxon>Tylenchina</taxon>
        <taxon>Panagrolaimomorpha</taxon>
        <taxon>Panagrolaimoidea</taxon>
        <taxon>Panagrolaimidae</taxon>
        <taxon>Panagrolaimus</taxon>
    </lineage>
</organism>
<evidence type="ECO:0000313" key="1">
    <source>
        <dbReference type="Proteomes" id="UP000887580"/>
    </source>
</evidence>
<reference evidence="2" key="1">
    <citation type="submission" date="2022-11" db="UniProtKB">
        <authorList>
            <consortium name="WormBaseParasite"/>
        </authorList>
    </citation>
    <scope>IDENTIFICATION</scope>
</reference>
<accession>A0AC35FB58</accession>